<accession>A0A157Z3D3</accession>
<reference evidence="2" key="1">
    <citation type="submission" date="2016-01" db="EMBL/GenBank/DDBJ databases">
        <authorList>
            <person name="Peeters C."/>
        </authorList>
    </citation>
    <scope>NUCLEOTIDE SEQUENCE [LARGE SCALE GENOMIC DNA]</scope>
    <source>
        <strain evidence="2">LMG 29326</strain>
    </source>
</reference>
<keyword evidence="1" id="KW-1133">Transmembrane helix</keyword>
<evidence type="ECO:0000313" key="3">
    <source>
        <dbReference type="Proteomes" id="UP000054978"/>
    </source>
</evidence>
<evidence type="ECO:0000313" key="2">
    <source>
        <dbReference type="EMBL" id="SAK39517.1"/>
    </source>
</evidence>
<gene>
    <name evidence="2" type="ORF">AWB83_00090</name>
</gene>
<dbReference type="AlphaFoldDB" id="A0A157Z3D3"/>
<keyword evidence="3" id="KW-1185">Reference proteome</keyword>
<dbReference type="RefSeq" id="WP_087042292.1">
    <property type="nucleotide sequence ID" value="NZ_FCOB02000001.1"/>
</dbReference>
<dbReference type="Proteomes" id="UP000054978">
    <property type="component" value="Unassembled WGS sequence"/>
</dbReference>
<comment type="caution">
    <text evidence="2">The sequence shown here is derived from an EMBL/GenBank/DDBJ whole genome shotgun (WGS) entry which is preliminary data.</text>
</comment>
<proteinExistence type="predicted"/>
<sequence>MIVSPNGKRFVRIVVAVGTVVIVTLVIVDHLRLTHLTHTSPSYASHTDVRTLQRRLDGFDAVFARLQRAPAAVTQATFDVTRQTVDTRLAKLEQLASAMATTDTVNALDARVHQLETRVAASAQVASKAATSQHHRAQAPIPLVPPFAILGEEQRGGQTFLVIAPSHWQALDDVRLLQPGNREGDWQLDALDGDTATFRIDGQMQHLPIR</sequence>
<feature type="transmembrane region" description="Helical" evidence="1">
    <location>
        <begin position="9"/>
        <end position="28"/>
    </location>
</feature>
<evidence type="ECO:0000256" key="1">
    <source>
        <dbReference type="SAM" id="Phobius"/>
    </source>
</evidence>
<keyword evidence="1" id="KW-0812">Transmembrane</keyword>
<name>A0A157Z3D3_9BURK</name>
<protein>
    <submittedName>
        <fullName evidence="2">Uncharacterized protein</fullName>
    </submittedName>
</protein>
<keyword evidence="1" id="KW-0472">Membrane</keyword>
<dbReference type="EMBL" id="FCOB02000001">
    <property type="protein sequence ID" value="SAK39517.1"/>
    <property type="molecule type" value="Genomic_DNA"/>
</dbReference>
<dbReference type="STRING" id="1777144.AWB83_00090"/>
<organism evidence="2 3">
    <name type="scientific">Caballeronia ptereochthonis</name>
    <dbReference type="NCBI Taxonomy" id="1777144"/>
    <lineage>
        <taxon>Bacteria</taxon>
        <taxon>Pseudomonadati</taxon>
        <taxon>Pseudomonadota</taxon>
        <taxon>Betaproteobacteria</taxon>
        <taxon>Burkholderiales</taxon>
        <taxon>Burkholderiaceae</taxon>
        <taxon>Caballeronia</taxon>
    </lineage>
</organism>
<dbReference type="OrthoDB" id="8562328at2"/>